<keyword evidence="3" id="KW-0238">DNA-binding</keyword>
<dbReference type="Pfam" id="PF04082">
    <property type="entry name" value="Fungal_trans"/>
    <property type="match status" value="1"/>
</dbReference>
<feature type="domain" description="Xylanolytic transcriptional activator regulatory" evidence="6">
    <location>
        <begin position="239"/>
        <end position="459"/>
    </location>
</feature>
<feature type="region of interest" description="Disordered" evidence="5">
    <location>
        <begin position="176"/>
        <end position="221"/>
    </location>
</feature>
<gene>
    <name evidence="7" type="ORF">AAF712_008187</name>
</gene>
<comment type="caution">
    <text evidence="7">The sequence shown here is derived from an EMBL/GenBank/DDBJ whole genome shotgun (WGS) entry which is preliminary data.</text>
</comment>
<feature type="compositionally biased region" description="Basic and acidic residues" evidence="5">
    <location>
        <begin position="178"/>
        <end position="195"/>
    </location>
</feature>
<feature type="compositionally biased region" description="Polar residues" evidence="5">
    <location>
        <begin position="201"/>
        <end position="221"/>
    </location>
</feature>
<evidence type="ECO:0000256" key="3">
    <source>
        <dbReference type="ARBA" id="ARBA00023125"/>
    </source>
</evidence>
<dbReference type="PANTHER" id="PTHR46910:SF3">
    <property type="entry name" value="HALOTOLERANCE PROTEIN 9-RELATED"/>
    <property type="match status" value="1"/>
</dbReference>
<feature type="region of interest" description="Disordered" evidence="5">
    <location>
        <begin position="1"/>
        <end position="117"/>
    </location>
</feature>
<dbReference type="PANTHER" id="PTHR46910">
    <property type="entry name" value="TRANSCRIPTION FACTOR PDR1"/>
    <property type="match status" value="1"/>
</dbReference>
<name>A0ABR2ZU42_9AGAR</name>
<feature type="compositionally biased region" description="Basic and acidic residues" evidence="5">
    <location>
        <begin position="1"/>
        <end position="13"/>
    </location>
</feature>
<evidence type="ECO:0000256" key="5">
    <source>
        <dbReference type="SAM" id="MobiDB-lite"/>
    </source>
</evidence>
<proteinExistence type="predicted"/>
<feature type="compositionally biased region" description="Basic and acidic residues" evidence="5">
    <location>
        <begin position="296"/>
        <end position="308"/>
    </location>
</feature>
<dbReference type="CDD" id="cd12148">
    <property type="entry name" value="fungal_TF_MHR"/>
    <property type="match status" value="1"/>
</dbReference>
<feature type="compositionally biased region" description="Pro residues" evidence="5">
    <location>
        <begin position="25"/>
        <end position="63"/>
    </location>
</feature>
<evidence type="ECO:0000256" key="1">
    <source>
        <dbReference type="ARBA" id="ARBA00004123"/>
    </source>
</evidence>
<dbReference type="PRINTS" id="PR01217">
    <property type="entry name" value="PRICHEXTENSN"/>
</dbReference>
<feature type="region of interest" description="Disordered" evidence="5">
    <location>
        <begin position="296"/>
        <end position="316"/>
    </location>
</feature>
<keyword evidence="4" id="KW-0539">Nucleus</keyword>
<evidence type="ECO:0000313" key="8">
    <source>
        <dbReference type="Proteomes" id="UP001437256"/>
    </source>
</evidence>
<protein>
    <recommendedName>
        <fullName evidence="6">Xylanolytic transcriptional activator regulatory domain-containing protein</fullName>
    </recommendedName>
</protein>
<accession>A0ABR2ZU42</accession>
<sequence>MDRLEEILAHEGVDLNAINPHGTDIPPPPPPPPHMYPPAMMPPPPGYPMMPPPPGYPPYPIPGHPAYNPHLHPPFPPPPPPGTAYGPLSHPPPPPPAVPAPGPSQPTVASPVASPPRAVPPPEIVGQDPKANDMSSTHALAKSFGVSPAIVNDLNPAQLNSSHADMEDLAVGNNGLDSGRDRAFHETSSPRDSVKWRTVSLRRSSNQRPPISLNGTPGSSQSVEVWLPKDRTMVQQVTQVYFTRLNRHRPVFLKKNFDAALNDLYAEKASSHDPGFICSVYLVLALGTLSELNDRSSSVDENGLKEEANPQMSPSMTKKLMPADWPHHEDFFEMALAVKPELKVTISSLQALILLHWYLYTERQGRTLWRLVGSLVRLSIELGLHHDPTTQTQPNNAIPPEQKRLFTDEECELRIRLWGIVLVHDRGTSILLEVHIQNSPNTFELSFPIAEIQADIINSLYSPSRQSGDTIMRNATRIIKSMQEFRRSLPERYKNYFGGTDDWPLERRTKLVEEITEDEGLTLLKLGIARILLLRALFSLRELSYTERRKALVDAIITSHNTIIVHSQLIKFPDIAFFTSPIPLHIAAMVILYGRMSKCDCLPNHMAIEDVWLALDMLPRFRWRWERKDVNGGHPLIARLAERIMDVSLQQIGPATHPVLLSEPEWDEDTRSPTLSLANSPQITVASPTYSGNGGSTGVPTVYSPHQRPINGITATMSGLPTAASASGGGEKSMVEVPATLFYPFYPEATPPANGHNGAAGNSNQDYAHLLAAAAASQQNADTYMSEERDGSVGVSSPTNASAPAVGVWMNVRIP</sequence>
<reference evidence="7 8" key="1">
    <citation type="submission" date="2024-05" db="EMBL/GenBank/DDBJ databases">
        <title>A draft genome resource for the thread blight pathogen Marasmius tenuissimus strain MS-2.</title>
        <authorList>
            <person name="Yulfo-Soto G.E."/>
            <person name="Baruah I.K."/>
            <person name="Amoako-Attah I."/>
            <person name="Bukari Y."/>
            <person name="Meinhardt L.W."/>
            <person name="Bailey B.A."/>
            <person name="Cohen S.P."/>
        </authorList>
    </citation>
    <scope>NUCLEOTIDE SEQUENCE [LARGE SCALE GENOMIC DNA]</scope>
    <source>
        <strain evidence="7 8">MS-2</strain>
    </source>
</reference>
<keyword evidence="2" id="KW-0479">Metal-binding</keyword>
<dbReference type="InterPro" id="IPR007219">
    <property type="entry name" value="XnlR_reg_dom"/>
</dbReference>
<evidence type="ECO:0000259" key="6">
    <source>
        <dbReference type="Pfam" id="PF04082"/>
    </source>
</evidence>
<feature type="compositionally biased region" description="Pro residues" evidence="5">
    <location>
        <begin position="89"/>
        <end position="104"/>
    </location>
</feature>
<dbReference type="Proteomes" id="UP001437256">
    <property type="component" value="Unassembled WGS sequence"/>
</dbReference>
<comment type="subcellular location">
    <subcellularLocation>
        <location evidence="1">Nucleus</location>
    </subcellularLocation>
</comment>
<organism evidence="7 8">
    <name type="scientific">Marasmius tenuissimus</name>
    <dbReference type="NCBI Taxonomy" id="585030"/>
    <lineage>
        <taxon>Eukaryota</taxon>
        <taxon>Fungi</taxon>
        <taxon>Dikarya</taxon>
        <taxon>Basidiomycota</taxon>
        <taxon>Agaricomycotina</taxon>
        <taxon>Agaricomycetes</taxon>
        <taxon>Agaricomycetidae</taxon>
        <taxon>Agaricales</taxon>
        <taxon>Marasmiineae</taxon>
        <taxon>Marasmiaceae</taxon>
        <taxon>Marasmius</taxon>
    </lineage>
</organism>
<dbReference type="InterPro" id="IPR050987">
    <property type="entry name" value="AtrR-like"/>
</dbReference>
<evidence type="ECO:0000256" key="2">
    <source>
        <dbReference type="ARBA" id="ARBA00022723"/>
    </source>
</evidence>
<keyword evidence="8" id="KW-1185">Reference proteome</keyword>
<evidence type="ECO:0000256" key="4">
    <source>
        <dbReference type="ARBA" id="ARBA00023242"/>
    </source>
</evidence>
<feature type="compositionally biased region" description="Pro residues" evidence="5">
    <location>
        <begin position="71"/>
        <end position="82"/>
    </location>
</feature>
<evidence type="ECO:0000313" key="7">
    <source>
        <dbReference type="EMBL" id="KAL0064790.1"/>
    </source>
</evidence>
<dbReference type="EMBL" id="JBBXMP010000056">
    <property type="protein sequence ID" value="KAL0064790.1"/>
    <property type="molecule type" value="Genomic_DNA"/>
</dbReference>